<name>A0ABT9YA36_9FIRM</name>
<reference evidence="1 2" key="1">
    <citation type="submission" date="2023-07" db="EMBL/GenBank/DDBJ databases">
        <title>Genomic Encyclopedia of Type Strains, Phase IV (KMG-IV): sequencing the most valuable type-strain genomes for metagenomic binning, comparative biology and taxonomic classification.</title>
        <authorList>
            <person name="Goeker M."/>
        </authorList>
    </citation>
    <scope>NUCLEOTIDE SEQUENCE [LARGE SCALE GENOMIC DNA]</scope>
    <source>
        <strain evidence="1 2">DSM 16980</strain>
    </source>
</reference>
<dbReference type="Proteomes" id="UP001239167">
    <property type="component" value="Unassembled WGS sequence"/>
</dbReference>
<gene>
    <name evidence="1" type="ORF">J2S01_002440</name>
</gene>
<comment type="caution">
    <text evidence="1">The sequence shown here is derived from an EMBL/GenBank/DDBJ whole genome shotgun (WGS) entry which is preliminary data.</text>
</comment>
<sequence>MILQIGSGGCYTNHDSDGCKEQIPVMVSLCLPFIDLIITLPLFQCVTRMWYFYENNLTYLS</sequence>
<evidence type="ECO:0000313" key="2">
    <source>
        <dbReference type="Proteomes" id="UP001239167"/>
    </source>
</evidence>
<organism evidence="1 2">
    <name type="scientific">Pectinatus haikarae</name>
    <dbReference type="NCBI Taxonomy" id="349096"/>
    <lineage>
        <taxon>Bacteria</taxon>
        <taxon>Bacillati</taxon>
        <taxon>Bacillota</taxon>
        <taxon>Negativicutes</taxon>
        <taxon>Selenomonadales</taxon>
        <taxon>Selenomonadaceae</taxon>
        <taxon>Pectinatus</taxon>
    </lineage>
</organism>
<evidence type="ECO:0000313" key="1">
    <source>
        <dbReference type="EMBL" id="MDQ0204708.1"/>
    </source>
</evidence>
<protein>
    <submittedName>
        <fullName evidence="1">Uncharacterized protein</fullName>
    </submittedName>
</protein>
<proteinExistence type="predicted"/>
<dbReference type="RefSeq" id="WP_307225023.1">
    <property type="nucleotide sequence ID" value="NZ_JAUSUE010000020.1"/>
</dbReference>
<keyword evidence="2" id="KW-1185">Reference proteome</keyword>
<accession>A0ABT9YA36</accession>
<dbReference type="EMBL" id="JAUSUE010000020">
    <property type="protein sequence ID" value="MDQ0204708.1"/>
    <property type="molecule type" value="Genomic_DNA"/>
</dbReference>